<dbReference type="SUPFAM" id="SSF52777">
    <property type="entry name" value="CoA-dependent acyltransferases"/>
    <property type="match status" value="10"/>
</dbReference>
<dbReference type="CDD" id="cd19543">
    <property type="entry name" value="DCL_NRPS"/>
    <property type="match status" value="2"/>
</dbReference>
<keyword evidence="2" id="KW-0596">Phosphopantetheine</keyword>
<organism evidence="5 6">
    <name type="scientific">Pseudomonas ulcerans</name>
    <dbReference type="NCBI Taxonomy" id="3115852"/>
    <lineage>
        <taxon>Bacteria</taxon>
        <taxon>Pseudomonadati</taxon>
        <taxon>Pseudomonadota</taxon>
        <taxon>Gammaproteobacteria</taxon>
        <taxon>Pseudomonadales</taxon>
        <taxon>Pseudomonadaceae</taxon>
        <taxon>Pseudomonas</taxon>
    </lineage>
</organism>
<dbReference type="InterPro" id="IPR023213">
    <property type="entry name" value="CAT-like_dom_sf"/>
</dbReference>
<dbReference type="Gene3D" id="1.10.1200.10">
    <property type="entry name" value="ACP-like"/>
    <property type="match status" value="3"/>
</dbReference>
<dbReference type="Gene3D" id="3.30.300.30">
    <property type="match status" value="3"/>
</dbReference>
<dbReference type="InterPro" id="IPR020806">
    <property type="entry name" value="PKS_PP-bd"/>
</dbReference>
<dbReference type="NCBIfam" id="NF003417">
    <property type="entry name" value="PRK04813.1"/>
    <property type="match status" value="3"/>
</dbReference>
<comment type="caution">
    <text evidence="5">The sequence shown here is derived from an EMBL/GenBank/DDBJ whole genome shotgun (WGS) entry which is preliminary data.</text>
</comment>
<accession>A0ABU7HYQ5</accession>
<proteinExistence type="predicted"/>
<dbReference type="SMART" id="SM00823">
    <property type="entry name" value="PKS_PP"/>
    <property type="match status" value="3"/>
</dbReference>
<dbReference type="PANTHER" id="PTHR45398:SF1">
    <property type="entry name" value="ENZYME, PUTATIVE (JCVI)-RELATED"/>
    <property type="match status" value="1"/>
</dbReference>
<dbReference type="Gene3D" id="3.40.50.12780">
    <property type="entry name" value="N-terminal domain of ligase-like"/>
    <property type="match status" value="1"/>
</dbReference>
<evidence type="ECO:0000256" key="2">
    <source>
        <dbReference type="ARBA" id="ARBA00022450"/>
    </source>
</evidence>
<protein>
    <submittedName>
        <fullName evidence="5">Amino acid adenylation domain-containing protein</fullName>
    </submittedName>
</protein>
<keyword evidence="6" id="KW-1185">Reference proteome</keyword>
<dbReference type="CDD" id="cd05930">
    <property type="entry name" value="A_NRPS"/>
    <property type="match status" value="3"/>
</dbReference>
<dbReference type="SUPFAM" id="SSF56801">
    <property type="entry name" value="Acetyl-CoA synthetase-like"/>
    <property type="match status" value="3"/>
</dbReference>
<dbReference type="Pfam" id="PF00550">
    <property type="entry name" value="PP-binding"/>
    <property type="match status" value="3"/>
</dbReference>
<name>A0ABU7HYQ5_9PSED</name>
<dbReference type="PROSITE" id="PS00455">
    <property type="entry name" value="AMP_BINDING"/>
    <property type="match status" value="3"/>
</dbReference>
<dbReference type="InterPro" id="IPR045851">
    <property type="entry name" value="AMP-bd_C_sf"/>
</dbReference>
<dbReference type="InterPro" id="IPR025110">
    <property type="entry name" value="AMP-bd_C"/>
</dbReference>
<dbReference type="Gene3D" id="3.30.559.10">
    <property type="entry name" value="Chloramphenicol acetyltransferase-like domain"/>
    <property type="match status" value="5"/>
</dbReference>
<feature type="domain" description="Carrier" evidence="4">
    <location>
        <begin position="995"/>
        <end position="1069"/>
    </location>
</feature>
<dbReference type="CDD" id="cd19534">
    <property type="entry name" value="E_NRPS"/>
    <property type="match status" value="2"/>
</dbReference>
<dbReference type="Pfam" id="PF13193">
    <property type="entry name" value="AMP-binding_C"/>
    <property type="match status" value="3"/>
</dbReference>
<keyword evidence="3" id="KW-0597">Phosphoprotein</keyword>
<feature type="domain" description="Carrier" evidence="4">
    <location>
        <begin position="3966"/>
        <end position="4041"/>
    </location>
</feature>
<dbReference type="RefSeq" id="WP_330077268.1">
    <property type="nucleotide sequence ID" value="NZ_JAZDQJ010000040.1"/>
</dbReference>
<dbReference type="Gene3D" id="3.40.50.980">
    <property type="match status" value="4"/>
</dbReference>
<evidence type="ECO:0000259" key="4">
    <source>
        <dbReference type="PROSITE" id="PS50075"/>
    </source>
</evidence>
<dbReference type="SUPFAM" id="SSF47336">
    <property type="entry name" value="ACP-like"/>
    <property type="match status" value="3"/>
</dbReference>
<evidence type="ECO:0000313" key="5">
    <source>
        <dbReference type="EMBL" id="MEE1936598.1"/>
    </source>
</evidence>
<dbReference type="InterPro" id="IPR009081">
    <property type="entry name" value="PP-bd_ACP"/>
</dbReference>
<reference evidence="5 6" key="1">
    <citation type="submission" date="2024-01" db="EMBL/GenBank/DDBJ databases">
        <title>Unpublished Manusciprt.</title>
        <authorList>
            <person name="Duman M."/>
            <person name="Valdes E.G."/>
            <person name="Ajmi N."/>
            <person name="Altun S."/>
            <person name="Saticioglu I.B."/>
        </authorList>
    </citation>
    <scope>NUCLEOTIDE SEQUENCE [LARGE SCALE GENOMIC DNA]</scope>
    <source>
        <strain evidence="5 6">148P</strain>
    </source>
</reference>
<dbReference type="InterPro" id="IPR036736">
    <property type="entry name" value="ACP-like_sf"/>
</dbReference>
<dbReference type="PANTHER" id="PTHR45398">
    <property type="match status" value="1"/>
</dbReference>
<dbReference type="PROSITE" id="PS50075">
    <property type="entry name" value="CARRIER"/>
    <property type="match status" value="3"/>
</dbReference>
<dbReference type="InterPro" id="IPR010060">
    <property type="entry name" value="NRPS_synth"/>
</dbReference>
<evidence type="ECO:0000256" key="1">
    <source>
        <dbReference type="ARBA" id="ARBA00001957"/>
    </source>
</evidence>
<dbReference type="Pfam" id="PF00501">
    <property type="entry name" value="AMP-binding"/>
    <property type="match status" value="3"/>
</dbReference>
<dbReference type="InterPro" id="IPR006162">
    <property type="entry name" value="Ppantetheine_attach_site"/>
</dbReference>
<dbReference type="Gene3D" id="3.30.559.30">
    <property type="entry name" value="Nonribosomal peptide synthetase, condensation domain"/>
    <property type="match status" value="5"/>
</dbReference>
<dbReference type="InterPro" id="IPR020845">
    <property type="entry name" value="AMP-binding_CS"/>
</dbReference>
<gene>
    <name evidence="5" type="ORF">V0R50_25515</name>
</gene>
<dbReference type="Gene3D" id="2.30.38.10">
    <property type="entry name" value="Luciferase, Domain 3"/>
    <property type="match status" value="2"/>
</dbReference>
<evidence type="ECO:0000256" key="3">
    <source>
        <dbReference type="ARBA" id="ARBA00022553"/>
    </source>
</evidence>
<evidence type="ECO:0000313" key="6">
    <source>
        <dbReference type="Proteomes" id="UP001335100"/>
    </source>
</evidence>
<dbReference type="Pfam" id="PF00668">
    <property type="entry name" value="Condensation"/>
    <property type="match status" value="5"/>
</dbReference>
<dbReference type="NCBIfam" id="TIGR01733">
    <property type="entry name" value="AA-adenyl-dom"/>
    <property type="match status" value="3"/>
</dbReference>
<dbReference type="InterPro" id="IPR042099">
    <property type="entry name" value="ANL_N_sf"/>
</dbReference>
<dbReference type="Proteomes" id="UP001335100">
    <property type="component" value="Unassembled WGS sequence"/>
</dbReference>
<dbReference type="InterPro" id="IPR001242">
    <property type="entry name" value="Condensation_dom"/>
</dbReference>
<dbReference type="InterPro" id="IPR000873">
    <property type="entry name" value="AMP-dep_synth/lig_dom"/>
</dbReference>
<dbReference type="PROSITE" id="PS00012">
    <property type="entry name" value="PHOSPHOPANTETHEINE"/>
    <property type="match status" value="3"/>
</dbReference>
<dbReference type="EMBL" id="JAZDQJ010000040">
    <property type="protein sequence ID" value="MEE1936598.1"/>
    <property type="molecule type" value="Genomic_DNA"/>
</dbReference>
<sequence>MDKTTAERIAKRFVGLPLEQRRQILDKMRETGQGFRLLPIAVTRHDTPRIPLSYAQQRMLFLWQMAPDDSAYNVPMAVRLNGTLDQDGLGRALHALVQRHEALRTRFVSEEGAFHQEILDQVPVALEVTEVANEALLQAQVQAELQAPFDLLGGNLLRARLFRLGASEHVLTLCMHHVVSDGWSGQLLVREFVQLYQGEISGQPAQLPALAIQYADYAIWQRAWLEAGEGERQLDYWKQQLGDEQPVLSLPLDHERPLQPSHRGAVLRADLPAALSAQLKQLARGNGQTLFMLVLAAMAVVLSRYSGQADVRIGAPNAGRTRSELEGLIGFFINTQVLRIQVDERQTFAALLEQVKQVVSGAQSHQELPFEHLVDALLPERNLGHNPLFQFKINQQVAGADDGEGGSVEGLSVEKYASGSTDARFDLAYDFVDGPDGVRGYFTYATDLFEAATIERIAGSLRRVLENLVAHTGEAVLGFPEQAAQLAAAQAPALAGGNFIALWQHGLQAGRGKLALRAGEQTLDYDQLEAQSNQLAGYLQAQGVAAGQTVALCQERGIEWVVSLLAVLKLGAVYLPLDTRQPKERLRQLVRDSGAVLLIQGGDLDLGCPSLGWNPQLWAACDTQAPAVQIHAEQPAYLIYTSGSTGQPKGVVISHGALANYVQAVLERQDLDADASLAMVSTIAADLGHTMLFGALAAGRPLHLLSHEHAFDPDRFAAYMAEQRIDVLKIVPSHLQGLLQAANAADVLPRQLLVLGGEASSWSLVEQVRSLKPGCRILNHYGPTETTVGILTHEVGARLDGCRSVPVGQPLANATAQVLDAWLNPVAERVAGELYLGGQGLAQGYLGQPALTAERFVPAENGQRRYRAGDRARQVDGVLEYLGRADDQVKIRGYRVEPGEVGHLLQGLAGVAEAVVLALPQDSDETRLQLVGYCVAASGVSLDGEALRQQLAASLPEYLVPAQILLLERLPLTANGKLDKRALPKPGAVKQRYVAPSGEIEEKLAAIWRDVLKLEQVGSTDNFFELGGDSILSLQIIARAKRQGIKLSPKQLFEKQTIGQLASVAKLIEKKAAAPAPVQISGRLPLLPIQARFFDTAIPERQHWNQAVMLKPTRVLDPVHLQAALHALIEQHDALRLSFQQQAADWQASFAPANSAGVLWVRELDDVGALRELANEAQRSLDLKDGPLLRAVLVNLAGGEQRLLLVVHHLVVDGVSWRVLLEDLQSACQQQPLPAKTSSLKDWAGRLHDYAVSPVLEQELGYWQAQLQDVSDALPCDHPEGSQQRRHAVSVSTHLDAELTRKLLQDAPAAYRTQINDLLLSALARVICRWTGQAHALVRLEGHGREDLFDDIDLSRTVGWFSNLFPVRLTPAADLGASIKAIKEQLRAIPNKGIGYGVLRHLGNDAARATLDGLAQGNIVFNYLGQFDGSFTAEDALFAPSGESAGDGQDFAAPLAALLSLNGQVYGGELDLGWSFSSAVFERETVQRLADDYAAELRLLVEHCTRDDVAGITPSDFPLVALTQAELDGLPVAAGQVQDLYPLSPMQRGMLFHSLYEAEAGHYINQLRIDVDGLDVARFRAAWQGLVDQHEVLRSVFVTALEQPLQIVLREVEVPFVECDARMAHDQRAWLDARAAEERSRGFVLDQGPLLRLAVARTGAHSHQLIYTCHHILMDGWSTSRMLGEVLQRYSGQVVPRQAGRYRDYIAWLQDQDGSAAQRFWSEQLRALEAPTRLSTALVTPRAGEGYGDHGHSLDAELTLRLGEFAREHRVTLNTLVQAAWLLLLQRYTGQSVVVFGATVAGRPTELAGIEEQLGLFINTLPVLGCPRPEQRVGQWLAQVQAGNVALREYEHTPLNDIQRWAGHGGEALFDSILVFENYPVSEALEQAAPQGLVFGALNNQEQAHYPLALVVNVGTRLSMRLGHDRTCCDAAQAAAITVHLEQLLRALIEDAQAPLGSLSLLTEGEREQLLQGFNPSPVIFPEAFVPALVEARAQATPEAVAVILGELQLSYADLDRQANRLARHLLDLGVGPDVLVGISLERSLEMVVGLLAILKAGGAYVPLDPAYPRERLDYMVGDSGIRLLLTHSSLQVGEGVRRLDLDTAIDWKDHVDVAPVQVAVDPDHLAYVIYTSGSTGRPKGVEIRHGALANHMLWMQDELQLTARDRVLQKTAFSFDASVWEFWLPLINGAQLVLASPALSDDLSLLWSEVERHAVSVLQLAPSVLQALLPEVRSGQLASLRTLACGGEALSAVLVEQLREQWEGRLYNLYGPTEATIDTSSLLIEGAVDSTIAAIGRPIANVRTYVLDANLQPCPLGSAGELYVGGDALARGYHGRADLSAERFVPDPFTPGARLYRTGDLVRYRADGVIDYLGRIDHQVKIRGLRIELGEIEAVIRRHAEGRDVVVLANATQLLAYLVGAPDEQWVETLKARLGEDLPAFMVPAHWLFLEQLPLTPNGKLDRKALPQPGSGQAQVAWMAPRSELEMQLAAIWAEVLKVERVGLHDNFFELGGDSIISIQVVSRARHAGIFFTPKDLFQRQTVQSLAAVARLADATAIEQGAVQGEAPLTPVQQGFFDSPIPTRHHWNQAVLLQPARALVAAPLQQALRALLAHHDALRLAFVETDGGWQARHVASSDEALLWLRPLAYADDLEPLVQEAQRSLDLQRGHLLRAVLAELPDGTQRLLLVIHHLVVDGVSWRILLEDLQQAYAALLDGQPVTLPRKTSAFKHWGEHLRDYAQGAALEQELAYWQAQLADASDELPLSHRGGELTSRHVSSVSTRLDREATRQLLQDAPAAYRTQINDLLLTALARVLCQWTGQPSSLIKLEGHGREDLFDDLDITRTVGWFTSIYPVKLSPQADLAGSIKTVKEQLRAIPNKGIGYGVLRHLGSAEARSSLAALAKGSIVFNYLGQFDGSFAAEDALFVPASESRGDMHSIDAPLDSLISVSGQVYGGELELNWRFSTAAFEPALLQDLAERYGEELRQLIEHCLADGVAGATPSDFPLARLEQAQIDRLPVAVAEIADIYPLSPMQQGMLFHTLYEKAAGNYVNQMRVDVEGLDVARFQAAWQALVDQHDVLRAAFVSDLERPLQVIRKQVVATFAEQDWRGRDHSPEVLKAWADGDRQRGFDLEQEALLRLTLLRTGDERHHLVYTSHHILMDGWSNSRLLGEVLQRYHGQAPALSAARYRDYIEWLQRQDAAASQRFWSEQLAVLDAPTRLAQVLKPDGAASGYVDLHYALDREDTRKLGDFAREQRVTLNTLVQAAWLLLLQRYSGQASVTFGATVAGRPAELAGIEEQLGLFINTLPVVGSPRAEQSVADFVRQVQDFNLALREHEHTPLYDIQRWAGQGGEALFDNILVFENYPVSEALQAAAPAELRFGSVITQEQTHYPLTLVVQANDTLAVRFNFDRQRFSETGMARLAGHFDQLLRGLVADAAAPLGELPMLDAEERQQVTERWNDTAVAFDAGSVHELIEAQVWATPDAIAVRLGERTLDYAALDRQANRLAHRLVALGVGPDVLVGVSLERSLELVVGLLAILKAGGAYVPLDPAYPSERLDYMLRDSGVELLLTRSGLHDNGVERLDLDLAIDWADHGDVAPLQVPVHADNLAYVIYTSGSTGRPKGVEIRHGALSNHMLWMQGELKLTPQDRVLQKTAFSFDASVWEFWLPLLNGAQLVLATPALSDDLALLWSEVEGQRISVLQLAPSVLQALLPGVRPGQLDSLRTLAFGGEALGATLVEQLRQRWGGQVYNLYGPTEATIDTSSLLIEGPVDTAVAAIGRPIANVRTYVLDGNLQACAPGSAGELYVGGDSLARGYHGRADLTAERFVPDPFTPGARLYRTGDLVRQRADGVIDYLGRIDHQVKLRGLRIELGEIEALILAYPAVREAVVLARDNQLVAYVVADGAPQDELKALLARDLPGFMVPAQWLFLAQLPLTPSGKLDRKALPQADTLQSAYVAPVSELEQQLAAIWQEVLQVERVGLADNFFELGGHSLLAVQMLVRIRDQLRCEIALRELFEKSTLGDLCAVVEAKRGQVDHAQDELTKSLEALKRLSAEEIDNLLA</sequence>
<feature type="domain" description="Carrier" evidence="4">
    <location>
        <begin position="2481"/>
        <end position="2555"/>
    </location>
</feature>
<dbReference type="InterPro" id="IPR010071">
    <property type="entry name" value="AA_adenyl_dom"/>
</dbReference>
<dbReference type="NCBIfam" id="TIGR01720">
    <property type="entry name" value="NRPS-para261"/>
    <property type="match status" value="2"/>
</dbReference>
<dbReference type="CDD" id="cd19531">
    <property type="entry name" value="LCL_NRPS-like"/>
    <property type="match status" value="1"/>
</dbReference>
<comment type="cofactor">
    <cofactor evidence="1">
        <name>pantetheine 4'-phosphate</name>
        <dbReference type="ChEBI" id="CHEBI:47942"/>
    </cofactor>
</comment>